<evidence type="ECO:0000256" key="1">
    <source>
        <dbReference type="ARBA" id="ARBA00001771"/>
    </source>
</evidence>
<keyword evidence="9 11" id="KW-0460">Magnesium</keyword>
<dbReference type="EC" id="2.7.1.50" evidence="11"/>
<feature type="binding site" evidence="11">
    <location>
        <position position="177"/>
    </location>
    <ligand>
        <name>ATP</name>
        <dbReference type="ChEBI" id="CHEBI:30616"/>
    </ligand>
</feature>
<feature type="binding site" evidence="11">
    <location>
        <position position="131"/>
    </location>
    <ligand>
        <name>ATP</name>
        <dbReference type="ChEBI" id="CHEBI:30616"/>
    </ligand>
</feature>
<dbReference type="EMBL" id="SNWX01000018">
    <property type="protein sequence ID" value="TDO85289.1"/>
    <property type="molecule type" value="Genomic_DNA"/>
</dbReference>
<feature type="binding site" evidence="11">
    <location>
        <position position="55"/>
    </location>
    <ligand>
        <name>substrate</name>
    </ligand>
</feature>
<dbReference type="InterPro" id="IPR000417">
    <property type="entry name" value="Hyethyz_kinase"/>
</dbReference>
<proteinExistence type="inferred from homology"/>
<dbReference type="CDD" id="cd01170">
    <property type="entry name" value="THZ_kinase"/>
    <property type="match status" value="1"/>
</dbReference>
<evidence type="ECO:0000256" key="5">
    <source>
        <dbReference type="ARBA" id="ARBA00022723"/>
    </source>
</evidence>
<keyword evidence="10 11" id="KW-0784">Thiamine biosynthesis</keyword>
<dbReference type="Proteomes" id="UP000295064">
    <property type="component" value="Unassembled WGS sequence"/>
</dbReference>
<dbReference type="Gene3D" id="3.40.1190.20">
    <property type="match status" value="1"/>
</dbReference>
<comment type="catalytic activity">
    <reaction evidence="1 11">
        <text>5-(2-hydroxyethyl)-4-methylthiazole + ATP = 4-methyl-5-(2-phosphooxyethyl)-thiazole + ADP + H(+)</text>
        <dbReference type="Rhea" id="RHEA:24212"/>
        <dbReference type="ChEBI" id="CHEBI:15378"/>
        <dbReference type="ChEBI" id="CHEBI:17957"/>
        <dbReference type="ChEBI" id="CHEBI:30616"/>
        <dbReference type="ChEBI" id="CHEBI:58296"/>
        <dbReference type="ChEBI" id="CHEBI:456216"/>
        <dbReference type="EC" id="2.7.1.50"/>
    </reaction>
</comment>
<dbReference type="GO" id="GO:0009228">
    <property type="term" value="P:thiamine biosynthetic process"/>
    <property type="evidence" value="ECO:0007669"/>
    <property type="project" value="UniProtKB-KW"/>
</dbReference>
<keyword evidence="8 11" id="KW-0067">ATP-binding</keyword>
<evidence type="ECO:0000256" key="3">
    <source>
        <dbReference type="ARBA" id="ARBA00004868"/>
    </source>
</evidence>
<protein>
    <recommendedName>
        <fullName evidence="11">Hydroxyethylthiazole kinase</fullName>
        <ecNumber evidence="11">2.7.1.50</ecNumber>
    </recommendedName>
    <alternativeName>
        <fullName evidence="11">4-methyl-5-beta-hydroxyethylthiazole kinase</fullName>
        <shortName evidence="11">TH kinase</shortName>
        <shortName evidence="11">Thz kinase</shortName>
    </alternativeName>
</protein>
<dbReference type="NCBIfam" id="NF006830">
    <property type="entry name" value="PRK09355.1"/>
    <property type="match status" value="1"/>
</dbReference>
<evidence type="ECO:0000313" key="12">
    <source>
        <dbReference type="EMBL" id="TDO85289.1"/>
    </source>
</evidence>
<dbReference type="PIRSF" id="PIRSF000513">
    <property type="entry name" value="Thz_kinase"/>
    <property type="match status" value="1"/>
</dbReference>
<dbReference type="InterPro" id="IPR029056">
    <property type="entry name" value="Ribokinase-like"/>
</dbReference>
<comment type="similarity">
    <text evidence="11">Belongs to the Thz kinase family.</text>
</comment>
<feature type="binding site" evidence="11">
    <location>
        <position position="204"/>
    </location>
    <ligand>
        <name>substrate</name>
    </ligand>
</feature>
<comment type="caution">
    <text evidence="12">The sequence shown here is derived from an EMBL/GenBank/DDBJ whole genome shotgun (WGS) entry which is preliminary data.</text>
</comment>
<dbReference type="AlphaFoldDB" id="A0A4R6LKS3"/>
<name>A0A4R6LKS3_9FIRM</name>
<evidence type="ECO:0000256" key="7">
    <source>
        <dbReference type="ARBA" id="ARBA00022777"/>
    </source>
</evidence>
<organism evidence="12 13">
    <name type="scientific">Halanaerobium saccharolyticum</name>
    <dbReference type="NCBI Taxonomy" id="43595"/>
    <lineage>
        <taxon>Bacteria</taxon>
        <taxon>Bacillati</taxon>
        <taxon>Bacillota</taxon>
        <taxon>Clostridia</taxon>
        <taxon>Halanaerobiales</taxon>
        <taxon>Halanaerobiaceae</taxon>
        <taxon>Halanaerobium</taxon>
    </lineage>
</organism>
<comment type="cofactor">
    <cofactor evidence="2 11">
        <name>Mg(2+)</name>
        <dbReference type="ChEBI" id="CHEBI:18420"/>
    </cofactor>
</comment>
<evidence type="ECO:0000256" key="9">
    <source>
        <dbReference type="ARBA" id="ARBA00022842"/>
    </source>
</evidence>
<evidence type="ECO:0000256" key="2">
    <source>
        <dbReference type="ARBA" id="ARBA00001946"/>
    </source>
</evidence>
<sequence length="267" mass="28366">MSAENDKTAAEFSQNWKLIKKIIKAEKPLIHHITNNVTVNDCANLTLNWGALPVMAPAAEESAQMVENAAALVLNLGTISSRQLDSMLKAGRRANELEIPIILDPVGVGATKFRTEAAQKILSELNIDLIKGNKGEISFLAGKAAEVKGVESIGEYSDIGKSAGELARKLGAVVVVSSEVDLISDGSQLTEVDRGHPLLGEVVGTGCMLGSTLAVFTAAAGSSSLSLFEAAKTAVYYYSLAGEKAAKKEATPARFKIEFMDQIYLLR</sequence>
<dbReference type="HAMAP" id="MF_00228">
    <property type="entry name" value="Thz_kinase"/>
    <property type="match status" value="1"/>
</dbReference>
<dbReference type="SUPFAM" id="SSF53613">
    <property type="entry name" value="Ribokinase-like"/>
    <property type="match status" value="1"/>
</dbReference>
<evidence type="ECO:0000256" key="8">
    <source>
        <dbReference type="ARBA" id="ARBA00022840"/>
    </source>
</evidence>
<comment type="function">
    <text evidence="11">Catalyzes the phosphorylation of the hydroxyl group of 4-methyl-5-beta-hydroxyethylthiazole (THZ).</text>
</comment>
<dbReference type="GO" id="GO:0005524">
    <property type="term" value="F:ATP binding"/>
    <property type="evidence" value="ECO:0007669"/>
    <property type="project" value="UniProtKB-UniRule"/>
</dbReference>
<evidence type="ECO:0000256" key="11">
    <source>
        <dbReference type="HAMAP-Rule" id="MF_00228"/>
    </source>
</evidence>
<evidence type="ECO:0000256" key="6">
    <source>
        <dbReference type="ARBA" id="ARBA00022741"/>
    </source>
</evidence>
<evidence type="ECO:0000313" key="13">
    <source>
        <dbReference type="Proteomes" id="UP000295064"/>
    </source>
</evidence>
<reference evidence="12 13" key="1">
    <citation type="submission" date="2019-03" db="EMBL/GenBank/DDBJ databases">
        <title>Subsurface microbial communities from deep shales in Ohio and West Virginia, USA.</title>
        <authorList>
            <person name="Wrighton K."/>
        </authorList>
    </citation>
    <scope>NUCLEOTIDE SEQUENCE [LARGE SCALE GENOMIC DNA]</scope>
    <source>
        <strain evidence="12 13">MA284_T2</strain>
    </source>
</reference>
<comment type="pathway">
    <text evidence="3 11">Cofactor biosynthesis; thiamine diphosphate biosynthesis; 4-methyl-5-(2-phosphoethyl)-thiazole from 5-(2-hydroxyethyl)-4-methylthiazole: step 1/1.</text>
</comment>
<keyword evidence="6 11" id="KW-0547">Nucleotide-binding</keyword>
<dbReference type="UniPathway" id="UPA00060">
    <property type="reaction ID" value="UER00139"/>
</dbReference>
<dbReference type="RefSeq" id="WP_208107535.1">
    <property type="nucleotide sequence ID" value="NZ_SNWX01000018.1"/>
</dbReference>
<dbReference type="PRINTS" id="PR01099">
    <property type="entry name" value="HYETHTZKNASE"/>
</dbReference>
<dbReference type="GO" id="GO:0000287">
    <property type="term" value="F:magnesium ion binding"/>
    <property type="evidence" value="ECO:0007669"/>
    <property type="project" value="UniProtKB-UniRule"/>
</dbReference>
<dbReference type="GO" id="GO:0004417">
    <property type="term" value="F:hydroxyethylthiazole kinase activity"/>
    <property type="evidence" value="ECO:0007669"/>
    <property type="project" value="UniProtKB-UniRule"/>
</dbReference>
<dbReference type="GO" id="GO:0009229">
    <property type="term" value="P:thiamine diphosphate biosynthetic process"/>
    <property type="evidence" value="ECO:0007669"/>
    <property type="project" value="UniProtKB-UniRule"/>
</dbReference>
<gene>
    <name evidence="11" type="primary">thiM</name>
    <name evidence="12" type="ORF">DFR79_11857</name>
</gene>
<keyword evidence="4 11" id="KW-0808">Transferase</keyword>
<evidence type="ECO:0000256" key="4">
    <source>
        <dbReference type="ARBA" id="ARBA00022679"/>
    </source>
</evidence>
<dbReference type="Pfam" id="PF02110">
    <property type="entry name" value="HK"/>
    <property type="match status" value="1"/>
</dbReference>
<evidence type="ECO:0000256" key="10">
    <source>
        <dbReference type="ARBA" id="ARBA00022977"/>
    </source>
</evidence>
<accession>A0A4R6LKS3</accession>
<keyword evidence="7 11" id="KW-0418">Kinase</keyword>
<keyword evidence="5 11" id="KW-0479">Metal-binding</keyword>